<organism evidence="5 6">
    <name type="scientific">Candidatus Zambryskibacteria bacterium RIFCSPLOWO2_01_FULL_43_17</name>
    <dbReference type="NCBI Taxonomy" id="1802760"/>
    <lineage>
        <taxon>Bacteria</taxon>
        <taxon>Candidatus Zambryskiibacteriota</taxon>
    </lineage>
</organism>
<dbReference type="Gene3D" id="3.30.1320.10">
    <property type="match status" value="1"/>
</dbReference>
<keyword evidence="1 3" id="KW-0689">Ribosomal protein</keyword>
<dbReference type="GO" id="GO:0005737">
    <property type="term" value="C:cytoplasm"/>
    <property type="evidence" value="ECO:0007669"/>
    <property type="project" value="UniProtKB-ARBA"/>
</dbReference>
<dbReference type="Pfam" id="PF00886">
    <property type="entry name" value="Ribosomal_S16"/>
    <property type="match status" value="1"/>
</dbReference>
<dbReference type="SUPFAM" id="SSF54565">
    <property type="entry name" value="Ribosomal protein S16"/>
    <property type="match status" value="1"/>
</dbReference>
<protein>
    <recommendedName>
        <fullName evidence="3">Small ribosomal subunit protein bS16</fullName>
    </recommendedName>
</protein>
<dbReference type="GO" id="GO:0015935">
    <property type="term" value="C:small ribosomal subunit"/>
    <property type="evidence" value="ECO:0007669"/>
    <property type="project" value="TreeGrafter"/>
</dbReference>
<comment type="caution">
    <text evidence="5">The sequence shown here is derived from an EMBL/GenBank/DDBJ whole genome shotgun (WGS) entry which is preliminary data.</text>
</comment>
<dbReference type="PANTHER" id="PTHR12919:SF20">
    <property type="entry name" value="SMALL RIBOSOMAL SUBUNIT PROTEIN BS16M"/>
    <property type="match status" value="1"/>
</dbReference>
<dbReference type="GO" id="GO:0006412">
    <property type="term" value="P:translation"/>
    <property type="evidence" value="ECO:0007669"/>
    <property type="project" value="UniProtKB-UniRule"/>
</dbReference>
<evidence type="ECO:0000256" key="3">
    <source>
        <dbReference type="HAMAP-Rule" id="MF_00385"/>
    </source>
</evidence>
<keyword evidence="2 3" id="KW-0687">Ribonucleoprotein</keyword>
<feature type="compositionally biased region" description="Basic and acidic residues" evidence="4">
    <location>
        <begin position="146"/>
        <end position="155"/>
    </location>
</feature>
<dbReference type="InterPro" id="IPR000307">
    <property type="entry name" value="Ribosomal_bS16"/>
</dbReference>
<name>A0A1G2U726_9BACT</name>
<feature type="compositionally biased region" description="Polar residues" evidence="4">
    <location>
        <begin position="97"/>
        <end position="109"/>
    </location>
</feature>
<dbReference type="InterPro" id="IPR023803">
    <property type="entry name" value="Ribosomal_bS16_dom_sf"/>
</dbReference>
<sequence>MLKIRLQRVGRKHEPTFRVVLTDSKNSTKSGKYLEVLGSFDPRKTTEVFQGERIKEWMGKGAKLSDTLHNLLVTHKIIEGKKVNVLPKKSPIKKPAENSQENSGGQETSAPAVEAVPQVKAETTAPEAEAPKEEAVAEAPSETPAEEAKPEVPAA</sequence>
<evidence type="ECO:0000256" key="1">
    <source>
        <dbReference type="ARBA" id="ARBA00022980"/>
    </source>
</evidence>
<dbReference type="HAMAP" id="MF_00385">
    <property type="entry name" value="Ribosomal_bS16"/>
    <property type="match status" value="1"/>
</dbReference>
<evidence type="ECO:0000256" key="2">
    <source>
        <dbReference type="ARBA" id="ARBA00023274"/>
    </source>
</evidence>
<dbReference type="Proteomes" id="UP000179283">
    <property type="component" value="Unassembled WGS sequence"/>
</dbReference>
<evidence type="ECO:0000313" key="6">
    <source>
        <dbReference type="Proteomes" id="UP000179283"/>
    </source>
</evidence>
<reference evidence="5 6" key="1">
    <citation type="journal article" date="2016" name="Nat. Commun.">
        <title>Thousands of microbial genomes shed light on interconnected biogeochemical processes in an aquifer system.</title>
        <authorList>
            <person name="Anantharaman K."/>
            <person name="Brown C.T."/>
            <person name="Hug L.A."/>
            <person name="Sharon I."/>
            <person name="Castelle C.J."/>
            <person name="Probst A.J."/>
            <person name="Thomas B.C."/>
            <person name="Singh A."/>
            <person name="Wilkins M.J."/>
            <person name="Karaoz U."/>
            <person name="Brodie E.L."/>
            <person name="Williams K.H."/>
            <person name="Hubbard S.S."/>
            <person name="Banfield J.F."/>
        </authorList>
    </citation>
    <scope>NUCLEOTIDE SEQUENCE [LARGE SCALE GENOMIC DNA]</scope>
</reference>
<dbReference type="NCBIfam" id="TIGR00002">
    <property type="entry name" value="S16"/>
    <property type="match status" value="1"/>
</dbReference>
<evidence type="ECO:0000256" key="4">
    <source>
        <dbReference type="SAM" id="MobiDB-lite"/>
    </source>
</evidence>
<dbReference type="PANTHER" id="PTHR12919">
    <property type="entry name" value="30S RIBOSOMAL PROTEIN S16"/>
    <property type="match status" value="1"/>
</dbReference>
<dbReference type="AlphaFoldDB" id="A0A1G2U726"/>
<feature type="region of interest" description="Disordered" evidence="4">
    <location>
        <begin position="84"/>
        <end position="155"/>
    </location>
</feature>
<accession>A0A1G2U726</accession>
<evidence type="ECO:0000313" key="5">
    <source>
        <dbReference type="EMBL" id="OHB04800.1"/>
    </source>
</evidence>
<feature type="compositionally biased region" description="Low complexity" evidence="4">
    <location>
        <begin position="119"/>
        <end position="128"/>
    </location>
</feature>
<gene>
    <name evidence="3" type="primary">rpsP</name>
    <name evidence="5" type="ORF">A2920_00050</name>
</gene>
<dbReference type="GO" id="GO:0003735">
    <property type="term" value="F:structural constituent of ribosome"/>
    <property type="evidence" value="ECO:0007669"/>
    <property type="project" value="InterPro"/>
</dbReference>
<proteinExistence type="inferred from homology"/>
<dbReference type="EMBL" id="MHWD01000004">
    <property type="protein sequence ID" value="OHB04800.1"/>
    <property type="molecule type" value="Genomic_DNA"/>
</dbReference>
<comment type="similarity">
    <text evidence="3">Belongs to the bacterial ribosomal protein bS16 family.</text>
</comment>